<name>A0ABY4DSR6_9NEIS</name>
<reference evidence="2 3" key="1">
    <citation type="journal article" date="2022" name="Res Sq">
        <title>Evolution of multicellular longitudinally dividing oral cavity symbionts (Neisseriaceae).</title>
        <authorList>
            <person name="Nyongesa S."/>
            <person name="Weber P."/>
            <person name="Bernet E."/>
            <person name="Pullido F."/>
            <person name="Nieckarz M."/>
            <person name="Delaby M."/>
            <person name="Nieves C."/>
            <person name="Viehboeck T."/>
            <person name="Krause N."/>
            <person name="Rivera-Millot A."/>
            <person name="Nakamura A."/>
            <person name="Vischer N."/>
            <person name="VanNieuwenhze M."/>
            <person name="Brun Y."/>
            <person name="Cava F."/>
            <person name="Bulgheresi S."/>
            <person name="Veyrier F."/>
        </authorList>
    </citation>
    <scope>NUCLEOTIDE SEQUENCE [LARGE SCALE GENOMIC DNA]</scope>
    <source>
        <strain evidence="2 3">CCUG 63373m</strain>
    </source>
</reference>
<proteinExistence type="predicted"/>
<keyword evidence="1" id="KW-0812">Transmembrane</keyword>
<accession>A0ABY4DSR6</accession>
<keyword evidence="1" id="KW-0472">Membrane</keyword>
<evidence type="ECO:0000256" key="1">
    <source>
        <dbReference type="SAM" id="Phobius"/>
    </source>
</evidence>
<dbReference type="EMBL" id="CP091508">
    <property type="protein sequence ID" value="UOO82096.1"/>
    <property type="molecule type" value="Genomic_DNA"/>
</dbReference>
<dbReference type="Proteomes" id="UP000829817">
    <property type="component" value="Chromosome"/>
</dbReference>
<feature type="transmembrane region" description="Helical" evidence="1">
    <location>
        <begin position="6"/>
        <end position="26"/>
    </location>
</feature>
<evidence type="ECO:0000313" key="3">
    <source>
        <dbReference type="Proteomes" id="UP000829817"/>
    </source>
</evidence>
<dbReference type="RefSeq" id="WP_244785455.1">
    <property type="nucleotide sequence ID" value="NZ_CP091508.1"/>
</dbReference>
<gene>
    <name evidence="2" type="ORF">LVJ83_01050</name>
</gene>
<keyword evidence="1" id="KW-1133">Transmembrane helix</keyword>
<keyword evidence="3" id="KW-1185">Reference proteome</keyword>
<protein>
    <submittedName>
        <fullName evidence="2">Uncharacterized protein</fullName>
    </submittedName>
</protein>
<organism evidence="2 3">
    <name type="scientific">Uruburuella testudinis</name>
    <dbReference type="NCBI Taxonomy" id="1282863"/>
    <lineage>
        <taxon>Bacteria</taxon>
        <taxon>Pseudomonadati</taxon>
        <taxon>Pseudomonadota</taxon>
        <taxon>Betaproteobacteria</taxon>
        <taxon>Neisseriales</taxon>
        <taxon>Neisseriaceae</taxon>
        <taxon>Uruburuella</taxon>
    </lineage>
</organism>
<sequence length="180" mass="20352">MADLGTAGEWVNAVIAAAALFFAWAAGRQAKQLYQDGREKEQKLEQLRRRSEPAKLSVWFAADKQNTAAWGLVLNNVGERPFYNLHIRGRYRTQVSDTEFTYQYAVVVPPGKFFVPYQTIPNSPYPFQHPREYDEAALTPLLTTKKHIIGKISFTDSDNFQWESDGLGNLQEATNPAIPS</sequence>
<evidence type="ECO:0000313" key="2">
    <source>
        <dbReference type="EMBL" id="UOO82096.1"/>
    </source>
</evidence>